<organism evidence="1 2">
    <name type="scientific">candidate division KSB3 bacterium</name>
    <dbReference type="NCBI Taxonomy" id="2044937"/>
    <lineage>
        <taxon>Bacteria</taxon>
        <taxon>candidate division KSB3</taxon>
    </lineage>
</organism>
<reference evidence="1" key="1">
    <citation type="submission" date="2019-11" db="EMBL/GenBank/DDBJ databases">
        <title>Microbial mats filling the niche in hypersaline microbial mats.</title>
        <authorList>
            <person name="Wong H.L."/>
            <person name="Macleod F.I."/>
            <person name="White R.A. III"/>
            <person name="Burns B.P."/>
        </authorList>
    </citation>
    <scope>NUCLEOTIDE SEQUENCE</scope>
    <source>
        <strain evidence="1">Rbin_158</strain>
    </source>
</reference>
<name>A0A9D5Q403_9BACT</name>
<evidence type="ECO:0000313" key="2">
    <source>
        <dbReference type="Proteomes" id="UP000649604"/>
    </source>
</evidence>
<evidence type="ECO:0000313" key="1">
    <source>
        <dbReference type="EMBL" id="MBD3323204.1"/>
    </source>
</evidence>
<dbReference type="AlphaFoldDB" id="A0A9D5Q403"/>
<dbReference type="PANTHER" id="PTHR46018">
    <property type="entry name" value="ZINC PHOSPHODIESTERASE ELAC PROTEIN 1"/>
    <property type="match status" value="1"/>
</dbReference>
<dbReference type="Proteomes" id="UP000649604">
    <property type="component" value="Unassembled WGS sequence"/>
</dbReference>
<dbReference type="NCBIfam" id="NF002558">
    <property type="entry name" value="PRK02126.1"/>
    <property type="match status" value="1"/>
</dbReference>
<comment type="caution">
    <text evidence="1">The sequence shown here is derived from an EMBL/GenBank/DDBJ whole genome shotgun (WGS) entry which is preliminary data.</text>
</comment>
<dbReference type="Gene3D" id="3.60.15.10">
    <property type="entry name" value="Ribonuclease Z/Hydroxyacylglutathione hydrolase-like"/>
    <property type="match status" value="1"/>
</dbReference>
<dbReference type="PANTHER" id="PTHR46018:SF7">
    <property type="entry name" value="RIBONUCLEASE Z"/>
    <property type="match status" value="1"/>
</dbReference>
<dbReference type="GO" id="GO:0042781">
    <property type="term" value="F:3'-tRNA processing endoribonuclease activity"/>
    <property type="evidence" value="ECO:0007669"/>
    <property type="project" value="TreeGrafter"/>
</dbReference>
<protein>
    <submittedName>
        <fullName evidence="1">Uncharacterized protein</fullName>
    </submittedName>
</protein>
<proteinExistence type="predicted"/>
<gene>
    <name evidence="1" type="ORF">GF339_01395</name>
</gene>
<dbReference type="InterPro" id="IPR036866">
    <property type="entry name" value="RibonucZ/Hydroxyglut_hydro"/>
</dbReference>
<dbReference type="SUPFAM" id="SSF56281">
    <property type="entry name" value="Metallo-hydrolase/oxidoreductase"/>
    <property type="match status" value="1"/>
</dbReference>
<accession>A0A9D5Q403</accession>
<sequence length="358" mass="40823">MGVRVPPSASPSSPRTRGFRVFLFPASPLAYRVICTMKIKPTLGGGKSGDPSLYIDIIDRKRVILFDCGLNNFRHANLRKVSDLFISHTHIDHFIGFDTLLRLNLAETKTLHIYGPPGIHTNVAGKLQGYTWNICQNLRLTIVVHEIFREKMLLTQMESSSGFSITQVVESHRLDPLLDTGEFSVRHLWLDHKTPSLGYCFREADTFNVHKETMYSLGLTPGPWVARLKAQAFHPEADHILLDVGDTQRYPLNDLARQLLIRKKGVKITYLTDFIFDAASLDDITQFAWESDLLFCEAAFLEKDRQKAKRAYHLTAKEAGILARTAHVKHLVLFHFSKRYQDYAPLLEEARQEFSSVE</sequence>
<dbReference type="EMBL" id="WJJP01000039">
    <property type="protein sequence ID" value="MBD3323204.1"/>
    <property type="molecule type" value="Genomic_DNA"/>
</dbReference>